<evidence type="ECO:0000313" key="3">
    <source>
        <dbReference type="Proteomes" id="UP001296993"/>
    </source>
</evidence>
<evidence type="ECO:0000256" key="1">
    <source>
        <dbReference type="SAM" id="Phobius"/>
    </source>
</evidence>
<feature type="transmembrane region" description="Helical" evidence="1">
    <location>
        <begin position="40"/>
        <end position="65"/>
    </location>
</feature>
<reference evidence="2 3" key="1">
    <citation type="submission" date="2021-03" db="EMBL/GenBank/DDBJ databases">
        <title>Sequencing the genomes of 1000 actinobacteria strains.</title>
        <authorList>
            <person name="Klenk H.-P."/>
        </authorList>
    </citation>
    <scope>NUCLEOTIDE SEQUENCE [LARGE SCALE GENOMIC DNA]</scope>
    <source>
        <strain evidence="2 3">DSM 15797</strain>
    </source>
</reference>
<organism evidence="2 3">
    <name type="scientific">Paeniglutamicibacter kerguelensis</name>
    <dbReference type="NCBI Taxonomy" id="254788"/>
    <lineage>
        <taxon>Bacteria</taxon>
        <taxon>Bacillati</taxon>
        <taxon>Actinomycetota</taxon>
        <taxon>Actinomycetes</taxon>
        <taxon>Micrococcales</taxon>
        <taxon>Micrococcaceae</taxon>
        <taxon>Paeniglutamicibacter</taxon>
    </lineage>
</organism>
<sequence length="96" mass="10963">MRNTDWKNSKNLFVAPGFTESIQRHRDRTASTHRKVEKSILFSTFFLQFLPSTGSMLLVDVGYLFGVGLGSVLRALFGPPLLDGFAVWFLVFVFMW</sequence>
<dbReference type="EMBL" id="JAGIOF010000001">
    <property type="protein sequence ID" value="MBP2384768.1"/>
    <property type="molecule type" value="Genomic_DNA"/>
</dbReference>
<proteinExistence type="predicted"/>
<gene>
    <name evidence="2" type="ORF">JOF47_000279</name>
</gene>
<dbReference type="Proteomes" id="UP001296993">
    <property type="component" value="Unassembled WGS sequence"/>
</dbReference>
<name>A0ABS4X8R2_9MICC</name>
<accession>A0ABS4X8R2</accession>
<keyword evidence="3" id="KW-1185">Reference proteome</keyword>
<dbReference type="RefSeq" id="WP_209995474.1">
    <property type="nucleotide sequence ID" value="NZ_BAAAJY010000006.1"/>
</dbReference>
<comment type="caution">
    <text evidence="2">The sequence shown here is derived from an EMBL/GenBank/DDBJ whole genome shotgun (WGS) entry which is preliminary data.</text>
</comment>
<keyword evidence="1" id="KW-0812">Transmembrane</keyword>
<keyword evidence="1" id="KW-1133">Transmembrane helix</keyword>
<keyword evidence="1" id="KW-0472">Membrane</keyword>
<feature type="transmembrane region" description="Helical" evidence="1">
    <location>
        <begin position="77"/>
        <end position="95"/>
    </location>
</feature>
<protein>
    <submittedName>
        <fullName evidence="2">Uncharacterized protein</fullName>
    </submittedName>
</protein>
<evidence type="ECO:0000313" key="2">
    <source>
        <dbReference type="EMBL" id="MBP2384768.1"/>
    </source>
</evidence>